<dbReference type="SUPFAM" id="SSF52058">
    <property type="entry name" value="L domain-like"/>
    <property type="match status" value="1"/>
</dbReference>
<evidence type="ECO:0000256" key="3">
    <source>
        <dbReference type="ARBA" id="ARBA00022737"/>
    </source>
</evidence>
<keyword evidence="2" id="KW-0732">Signal</keyword>
<dbReference type="InterPro" id="IPR032675">
    <property type="entry name" value="LRR_dom_sf"/>
</dbReference>
<dbReference type="Gene3D" id="3.80.10.10">
    <property type="entry name" value="Ribonuclease Inhibitor"/>
    <property type="match status" value="2"/>
</dbReference>
<dbReference type="PROSITE" id="PS01186">
    <property type="entry name" value="EGF_2"/>
    <property type="match status" value="1"/>
</dbReference>
<dbReference type="Proteomes" id="UP000594262">
    <property type="component" value="Unplaced"/>
</dbReference>
<feature type="compositionally biased region" description="Basic and acidic residues" evidence="5">
    <location>
        <begin position="355"/>
        <end position="375"/>
    </location>
</feature>
<dbReference type="AlphaFoldDB" id="A0A7M6DR33"/>
<organism evidence="8 9">
    <name type="scientific">Clytia hemisphaerica</name>
    <dbReference type="NCBI Taxonomy" id="252671"/>
    <lineage>
        <taxon>Eukaryota</taxon>
        <taxon>Metazoa</taxon>
        <taxon>Cnidaria</taxon>
        <taxon>Hydrozoa</taxon>
        <taxon>Hydroidolina</taxon>
        <taxon>Leptothecata</taxon>
        <taxon>Obeliida</taxon>
        <taxon>Clytiidae</taxon>
        <taxon>Clytia</taxon>
    </lineage>
</organism>
<dbReference type="InterPro" id="IPR003591">
    <property type="entry name" value="Leu-rich_rpt_typical-subtyp"/>
</dbReference>
<dbReference type="Gene3D" id="2.10.25.10">
    <property type="entry name" value="Laminin"/>
    <property type="match status" value="1"/>
</dbReference>
<evidence type="ECO:0000256" key="2">
    <source>
        <dbReference type="ARBA" id="ARBA00022729"/>
    </source>
</evidence>
<dbReference type="SMART" id="SM00181">
    <property type="entry name" value="EGF"/>
    <property type="match status" value="1"/>
</dbReference>
<keyword evidence="4" id="KW-0245">EGF-like domain</keyword>
<dbReference type="PANTHER" id="PTHR24369">
    <property type="entry name" value="ANTIGEN BSP, PUTATIVE-RELATED"/>
    <property type="match status" value="1"/>
</dbReference>
<feature type="transmembrane region" description="Helical" evidence="6">
    <location>
        <begin position="311"/>
        <end position="334"/>
    </location>
</feature>
<dbReference type="SMART" id="SM00369">
    <property type="entry name" value="LRR_TYP"/>
    <property type="match status" value="6"/>
</dbReference>
<dbReference type="SUPFAM" id="SSF57196">
    <property type="entry name" value="EGF/Laminin"/>
    <property type="match status" value="1"/>
</dbReference>
<evidence type="ECO:0000313" key="9">
    <source>
        <dbReference type="Proteomes" id="UP000594262"/>
    </source>
</evidence>
<dbReference type="InterPro" id="IPR001611">
    <property type="entry name" value="Leu-rich_rpt"/>
</dbReference>
<dbReference type="EnsemblMetazoa" id="CLYHEMT023467.1">
    <property type="protein sequence ID" value="CLYHEMP023467.1"/>
    <property type="gene ID" value="CLYHEMG023467"/>
</dbReference>
<proteinExistence type="predicted"/>
<dbReference type="OrthoDB" id="1055097at2759"/>
<name>A0A7M6DR33_9CNID</name>
<keyword evidence="6" id="KW-0472">Membrane</keyword>
<evidence type="ECO:0000256" key="1">
    <source>
        <dbReference type="ARBA" id="ARBA00022614"/>
    </source>
</evidence>
<sequence>MNIRHVDLSKNAFKKYPTNLGLIFPHLQHLDLTANKIMNISKEDFTNSRSLKTLILNKNLIEVLPTDTFVYLTTAEKIYLTENRIKNISPFAFRGLSQTVDTIMLNRNKLTNLPTGVFKFIHNPTSRIFLHQNQIQNLPDNLFGDVTTINRLDLYNNNLQQINTKTFEHIHVDVLNFEYNNITLLPVTDLKTKFLLLASNPIECSCKLSTVLIRYKSSNKLVFGDCYDEIRKNGSVSKITKQFKKLIKQSDVEITEALCEPCEKEDTCLNGGFCIVQNETNVICQCSNGFHGNRCQDYVTEKKGVLLSHSVLVVIIVTIVVVVLALVIIGFFVWRKRRHREKSPQVEVPATETAEEGRGGDRVDRKPANEETKLL</sequence>
<dbReference type="PANTHER" id="PTHR24369:SF210">
    <property type="entry name" value="CHAOPTIN-RELATED"/>
    <property type="match status" value="1"/>
</dbReference>
<evidence type="ECO:0000313" key="8">
    <source>
        <dbReference type="EnsemblMetazoa" id="CLYHEMP023467.1"/>
    </source>
</evidence>
<evidence type="ECO:0000256" key="6">
    <source>
        <dbReference type="SAM" id="Phobius"/>
    </source>
</evidence>
<keyword evidence="1" id="KW-0433">Leucine-rich repeat</keyword>
<dbReference type="PROSITE" id="PS00022">
    <property type="entry name" value="EGF_1"/>
    <property type="match status" value="1"/>
</dbReference>
<keyword evidence="6" id="KW-0812">Transmembrane</keyword>
<dbReference type="PROSITE" id="PS50026">
    <property type="entry name" value="EGF_3"/>
    <property type="match status" value="1"/>
</dbReference>
<keyword evidence="6" id="KW-1133">Transmembrane helix</keyword>
<comment type="caution">
    <text evidence="4">Lacks conserved residue(s) required for the propagation of feature annotation.</text>
</comment>
<reference evidence="8" key="1">
    <citation type="submission" date="2021-01" db="UniProtKB">
        <authorList>
            <consortium name="EnsemblMetazoa"/>
        </authorList>
    </citation>
    <scope>IDENTIFICATION</scope>
</reference>
<protein>
    <recommendedName>
        <fullName evidence="7">EGF-like domain-containing protein</fullName>
    </recommendedName>
</protein>
<feature type="disulfide bond" evidence="4">
    <location>
        <begin position="286"/>
        <end position="295"/>
    </location>
</feature>
<keyword evidence="9" id="KW-1185">Reference proteome</keyword>
<feature type="region of interest" description="Disordered" evidence="5">
    <location>
        <begin position="341"/>
        <end position="375"/>
    </location>
</feature>
<dbReference type="GO" id="GO:0005886">
    <property type="term" value="C:plasma membrane"/>
    <property type="evidence" value="ECO:0007669"/>
    <property type="project" value="TreeGrafter"/>
</dbReference>
<accession>A0A7M6DR33</accession>
<dbReference type="PROSITE" id="PS51450">
    <property type="entry name" value="LRR"/>
    <property type="match status" value="1"/>
</dbReference>
<dbReference type="Pfam" id="PF13855">
    <property type="entry name" value="LRR_8"/>
    <property type="match status" value="2"/>
</dbReference>
<dbReference type="InterPro" id="IPR000742">
    <property type="entry name" value="EGF"/>
</dbReference>
<keyword evidence="4" id="KW-1015">Disulfide bond</keyword>
<evidence type="ECO:0000259" key="7">
    <source>
        <dbReference type="PROSITE" id="PS50026"/>
    </source>
</evidence>
<dbReference type="InterPro" id="IPR050541">
    <property type="entry name" value="LRR_TM_domain-containing"/>
</dbReference>
<dbReference type="Pfam" id="PF00008">
    <property type="entry name" value="EGF"/>
    <property type="match status" value="1"/>
</dbReference>
<evidence type="ECO:0000256" key="5">
    <source>
        <dbReference type="SAM" id="MobiDB-lite"/>
    </source>
</evidence>
<feature type="domain" description="EGF-like" evidence="7">
    <location>
        <begin position="260"/>
        <end position="296"/>
    </location>
</feature>
<evidence type="ECO:0000256" key="4">
    <source>
        <dbReference type="PROSITE-ProRule" id="PRU00076"/>
    </source>
</evidence>
<keyword evidence="3" id="KW-0677">Repeat</keyword>